<evidence type="ECO:0000313" key="2">
    <source>
        <dbReference type="Proteomes" id="UP001386955"/>
    </source>
</evidence>
<comment type="caution">
    <text evidence="1">The sequence shown here is derived from an EMBL/GenBank/DDBJ whole genome shotgun (WGS) entry which is preliminary data.</text>
</comment>
<dbReference type="EMBL" id="JAYMYS010000006">
    <property type="protein sequence ID" value="KAK7388953.1"/>
    <property type="molecule type" value="Genomic_DNA"/>
</dbReference>
<evidence type="ECO:0000313" key="1">
    <source>
        <dbReference type="EMBL" id="KAK7388953.1"/>
    </source>
</evidence>
<gene>
    <name evidence="1" type="ORF">VNO78_23783</name>
</gene>
<reference evidence="1 2" key="1">
    <citation type="submission" date="2024-01" db="EMBL/GenBank/DDBJ databases">
        <title>The genomes of 5 underutilized Papilionoideae crops provide insights into root nodulation and disease resistanc.</title>
        <authorList>
            <person name="Jiang F."/>
        </authorList>
    </citation>
    <scope>NUCLEOTIDE SEQUENCE [LARGE SCALE GENOMIC DNA]</scope>
    <source>
        <strain evidence="1">DUOXIRENSHENG_FW03</strain>
        <tissue evidence="1">Leaves</tissue>
    </source>
</reference>
<accession>A0AAN9S7C4</accession>
<organism evidence="1 2">
    <name type="scientific">Psophocarpus tetragonolobus</name>
    <name type="common">Winged bean</name>
    <name type="synonym">Dolichos tetragonolobus</name>
    <dbReference type="NCBI Taxonomy" id="3891"/>
    <lineage>
        <taxon>Eukaryota</taxon>
        <taxon>Viridiplantae</taxon>
        <taxon>Streptophyta</taxon>
        <taxon>Embryophyta</taxon>
        <taxon>Tracheophyta</taxon>
        <taxon>Spermatophyta</taxon>
        <taxon>Magnoliopsida</taxon>
        <taxon>eudicotyledons</taxon>
        <taxon>Gunneridae</taxon>
        <taxon>Pentapetalae</taxon>
        <taxon>rosids</taxon>
        <taxon>fabids</taxon>
        <taxon>Fabales</taxon>
        <taxon>Fabaceae</taxon>
        <taxon>Papilionoideae</taxon>
        <taxon>50 kb inversion clade</taxon>
        <taxon>NPAAA clade</taxon>
        <taxon>indigoferoid/millettioid clade</taxon>
        <taxon>Phaseoleae</taxon>
        <taxon>Psophocarpus</taxon>
    </lineage>
</organism>
<name>A0AAN9S7C4_PSOTE</name>
<sequence>MTQTSPFMYKVNCAACTLSCPHHTPFPILTVFLCPTLAGRQNLTSVLFDLAVCPILPTTGHSSGGSNSIVGVGSYEGSSSGWTSFNLDVLGEEEEEVAHPLPNSLAYPGRLKNLRQQHRKIRILLFPPFTLLY</sequence>
<dbReference type="AlphaFoldDB" id="A0AAN9S7C4"/>
<protein>
    <submittedName>
        <fullName evidence="1">Uncharacterized protein</fullName>
    </submittedName>
</protein>
<proteinExistence type="predicted"/>
<dbReference type="Proteomes" id="UP001386955">
    <property type="component" value="Unassembled WGS sequence"/>
</dbReference>
<keyword evidence="2" id="KW-1185">Reference proteome</keyword>